<name>A0A5C5UK58_9CORY</name>
<evidence type="ECO:0000313" key="1">
    <source>
        <dbReference type="EMBL" id="TWT26584.1"/>
    </source>
</evidence>
<sequence>MKIAIIGATAHGIRTAEEFAALPNTHVDIFDSRPAPFGLTHYGASHPDIRFIGNVDIGRDITREELDPLYDAVITATHSPIAVSYDVLDLIHTKGIPHTTWEQHSQTNQSSPRDWFATFRAAREVPTWI</sequence>
<gene>
    <name evidence="1" type="ORF">FRX94_04965</name>
</gene>
<dbReference type="AlphaFoldDB" id="A0A5C5UK58"/>
<accession>A0A5C5UK58</accession>
<proteinExistence type="predicted"/>
<comment type="caution">
    <text evidence="1">The sequence shown here is derived from an EMBL/GenBank/DDBJ whole genome shotgun (WGS) entry which is preliminary data.</text>
</comment>
<keyword evidence="2" id="KW-1185">Reference proteome</keyword>
<dbReference type="EMBL" id="VOHM01000008">
    <property type="protein sequence ID" value="TWT26584.1"/>
    <property type="molecule type" value="Genomic_DNA"/>
</dbReference>
<reference evidence="1 2" key="1">
    <citation type="submission" date="2019-08" db="EMBL/GenBank/DDBJ databases">
        <authorList>
            <person name="Lei W."/>
        </authorList>
    </citation>
    <scope>NUCLEOTIDE SEQUENCE [LARGE SCALE GENOMIC DNA]</scope>
    <source>
        <strain evidence="1 2">CCUG 58627</strain>
    </source>
</reference>
<protein>
    <submittedName>
        <fullName evidence="1">Uncharacterized protein</fullName>
    </submittedName>
</protein>
<evidence type="ECO:0000313" key="2">
    <source>
        <dbReference type="Proteomes" id="UP000320791"/>
    </source>
</evidence>
<dbReference type="Proteomes" id="UP000320791">
    <property type="component" value="Unassembled WGS sequence"/>
</dbReference>
<dbReference type="Gene3D" id="3.40.50.720">
    <property type="entry name" value="NAD(P)-binding Rossmann-like Domain"/>
    <property type="match status" value="1"/>
</dbReference>
<organism evidence="1 2">
    <name type="scientific">Corynebacterium canis</name>
    <dbReference type="NCBI Taxonomy" id="679663"/>
    <lineage>
        <taxon>Bacteria</taxon>
        <taxon>Bacillati</taxon>
        <taxon>Actinomycetota</taxon>
        <taxon>Actinomycetes</taxon>
        <taxon>Mycobacteriales</taxon>
        <taxon>Corynebacteriaceae</taxon>
        <taxon>Corynebacterium</taxon>
    </lineage>
</organism>
<dbReference type="RefSeq" id="WP_146324028.1">
    <property type="nucleotide sequence ID" value="NZ_BAABLR010000024.1"/>
</dbReference>
<dbReference type="SUPFAM" id="SSF51971">
    <property type="entry name" value="Nucleotide-binding domain"/>
    <property type="match status" value="1"/>
</dbReference>
<dbReference type="OrthoDB" id="4418023at2"/>